<dbReference type="OrthoDB" id="651281at2"/>
<dbReference type="InterPro" id="IPR050884">
    <property type="entry name" value="CNP_phosphodiesterase-III"/>
</dbReference>
<evidence type="ECO:0000256" key="4">
    <source>
        <dbReference type="ARBA" id="ARBA00025742"/>
    </source>
</evidence>
<name>A0A086A5J4_FLAHY</name>
<dbReference type="GO" id="GO:0046872">
    <property type="term" value="F:metal ion binding"/>
    <property type="evidence" value="ECO:0007669"/>
    <property type="project" value="UniProtKB-KW"/>
</dbReference>
<proteinExistence type="inferred from homology"/>
<comment type="caution">
    <text evidence="6">The sequence shown here is derived from an EMBL/GenBank/DDBJ whole genome shotgun (WGS) entry which is preliminary data.</text>
</comment>
<keyword evidence="9" id="KW-1185">Reference proteome</keyword>
<evidence type="ECO:0000313" key="9">
    <source>
        <dbReference type="Proteomes" id="UP000198424"/>
    </source>
</evidence>
<comment type="similarity">
    <text evidence="4">Belongs to the cyclic nucleotide phosphodiesterase class-III family.</text>
</comment>
<keyword evidence="3" id="KW-0408">Iron</keyword>
<gene>
    <name evidence="7" type="ORF">B0A62_12075</name>
    <name evidence="6" type="ORF">IW20_18860</name>
</gene>
<sequence length="531" mass="61104">MTILHITDLHLDHFEGDQEFLRKGFYQEYIDRLFLSIQKKEPDLKINYLVITGDFINKGKVENYPDVEKIIDYLAEKFSIEKRNMCFAIGNHDYKWKELTSADELTLKMPYSDFRKKYIPAVISEGSNYFLSKLEEDIFFLSIDSTWNSNDGTPGIFNIGDQDNIIEVLKNNTNEKTTLLIGCHFLIAPFDDSFLAMEEQNWHENHHWSKGASLRDRIRRLPASNIIWFHGDVHASDQKIIENETFILTSKFGGTADTSQQRRQAVILHITEHSVSRLTCSYVFPTHGQHLTLGDWECSEINELRTITPVQEVTNTPSNTLNAFNHEVEKEILRLIKEKGLYKFGRFHVSEEYISLGWVDINKLLSDKLLLTRISDKCFELVRQNLSGSDEEILFIGLEMIGGILASQLSVRFNCKNSIIPLRSKSGHYSQLESNHSPAFDDLANIKDIFIIIDLISSGNSITEFVENLNTVNPNLSIHVISIISNDRENKMTVIPKAKSYNTFCAKLKIPLIKHSEMPDENFVEPNLKFQ</sequence>
<dbReference type="Gene3D" id="3.40.50.2020">
    <property type="match status" value="1"/>
</dbReference>
<dbReference type="Gene3D" id="3.60.21.10">
    <property type="match status" value="1"/>
</dbReference>
<dbReference type="InterPro" id="IPR000836">
    <property type="entry name" value="PRTase_dom"/>
</dbReference>
<dbReference type="InterPro" id="IPR004843">
    <property type="entry name" value="Calcineurin-like_PHP"/>
</dbReference>
<dbReference type="Proteomes" id="UP000198424">
    <property type="component" value="Unassembled WGS sequence"/>
</dbReference>
<keyword evidence="2" id="KW-0378">Hydrolase</keyword>
<reference evidence="6 8" key="1">
    <citation type="submission" date="2014-07" db="EMBL/GenBank/DDBJ databases">
        <title>Genome of Flavobacterium hydatis DSM 2063.</title>
        <authorList>
            <person name="Pipes S.E."/>
            <person name="Stropko S.J."/>
            <person name="Newman J.D."/>
        </authorList>
    </citation>
    <scope>NUCLEOTIDE SEQUENCE [LARGE SCALE GENOMIC DNA]</scope>
    <source>
        <strain evidence="6 8">DSM 2063</strain>
    </source>
</reference>
<evidence type="ECO:0000256" key="2">
    <source>
        <dbReference type="ARBA" id="ARBA00022801"/>
    </source>
</evidence>
<dbReference type="InterPro" id="IPR029052">
    <property type="entry name" value="Metallo-depent_PP-like"/>
</dbReference>
<evidence type="ECO:0000313" key="8">
    <source>
        <dbReference type="Proteomes" id="UP000028712"/>
    </source>
</evidence>
<dbReference type="GO" id="GO:0016787">
    <property type="term" value="F:hydrolase activity"/>
    <property type="evidence" value="ECO:0007669"/>
    <property type="project" value="UniProtKB-KW"/>
</dbReference>
<dbReference type="EMBL" id="JPRM01000033">
    <property type="protein sequence ID" value="KFF11958.1"/>
    <property type="molecule type" value="Genomic_DNA"/>
</dbReference>
<evidence type="ECO:0000256" key="3">
    <source>
        <dbReference type="ARBA" id="ARBA00023004"/>
    </source>
</evidence>
<evidence type="ECO:0000313" key="7">
    <source>
        <dbReference type="EMBL" id="OXA93890.1"/>
    </source>
</evidence>
<dbReference type="RefSeq" id="WP_035625746.1">
    <property type="nucleotide sequence ID" value="NZ_JBEWQG010000018.1"/>
</dbReference>
<reference evidence="7 9" key="2">
    <citation type="submission" date="2016-11" db="EMBL/GenBank/DDBJ databases">
        <title>Whole genomes of Flavobacteriaceae.</title>
        <authorList>
            <person name="Stine C."/>
            <person name="Li C."/>
            <person name="Tadesse D."/>
        </authorList>
    </citation>
    <scope>NUCLEOTIDE SEQUENCE [LARGE SCALE GENOMIC DNA]</scope>
    <source>
        <strain evidence="7 9">ATCC 29551</strain>
    </source>
</reference>
<dbReference type="SUPFAM" id="SSF53271">
    <property type="entry name" value="PRTase-like"/>
    <property type="match status" value="1"/>
</dbReference>
<dbReference type="PANTHER" id="PTHR42988">
    <property type="entry name" value="PHOSPHOHYDROLASE"/>
    <property type="match status" value="1"/>
</dbReference>
<dbReference type="Proteomes" id="UP000028712">
    <property type="component" value="Unassembled WGS sequence"/>
</dbReference>
<dbReference type="STRING" id="991.IW20_18860"/>
<evidence type="ECO:0000313" key="6">
    <source>
        <dbReference type="EMBL" id="KFF11958.1"/>
    </source>
</evidence>
<protein>
    <recommendedName>
        <fullName evidence="5">Calcineurin-like phosphoesterase domain-containing protein</fullName>
    </recommendedName>
</protein>
<dbReference type="SUPFAM" id="SSF56300">
    <property type="entry name" value="Metallo-dependent phosphatases"/>
    <property type="match status" value="1"/>
</dbReference>
<dbReference type="Pfam" id="PF00149">
    <property type="entry name" value="Metallophos"/>
    <property type="match status" value="1"/>
</dbReference>
<dbReference type="InterPro" id="IPR029057">
    <property type="entry name" value="PRTase-like"/>
</dbReference>
<dbReference type="CDD" id="cd06223">
    <property type="entry name" value="PRTases_typeI"/>
    <property type="match status" value="1"/>
</dbReference>
<dbReference type="AlphaFoldDB" id="A0A086A5J4"/>
<evidence type="ECO:0000259" key="5">
    <source>
        <dbReference type="Pfam" id="PF00149"/>
    </source>
</evidence>
<accession>A0A086A5J4</accession>
<dbReference type="EMBL" id="MUGY01000012">
    <property type="protein sequence ID" value="OXA93890.1"/>
    <property type="molecule type" value="Genomic_DNA"/>
</dbReference>
<evidence type="ECO:0000256" key="1">
    <source>
        <dbReference type="ARBA" id="ARBA00022723"/>
    </source>
</evidence>
<feature type="domain" description="Calcineurin-like phosphoesterase" evidence="5">
    <location>
        <begin position="1"/>
        <end position="177"/>
    </location>
</feature>
<dbReference type="PANTHER" id="PTHR42988:SF2">
    <property type="entry name" value="CYCLIC NUCLEOTIDE PHOSPHODIESTERASE CBUA0032-RELATED"/>
    <property type="match status" value="1"/>
</dbReference>
<keyword evidence="1" id="KW-0479">Metal-binding</keyword>
<organism evidence="6 8">
    <name type="scientific">Flavobacterium hydatis</name>
    <name type="common">Cytophaga aquatilis</name>
    <dbReference type="NCBI Taxonomy" id="991"/>
    <lineage>
        <taxon>Bacteria</taxon>
        <taxon>Pseudomonadati</taxon>
        <taxon>Bacteroidota</taxon>
        <taxon>Flavobacteriia</taxon>
        <taxon>Flavobacteriales</taxon>
        <taxon>Flavobacteriaceae</taxon>
        <taxon>Flavobacterium</taxon>
    </lineage>
</organism>